<dbReference type="FunFam" id="3.40.50.620:FF:000039">
    <property type="entry name" value="Probable nicotinate-nucleotide adenylyltransferase"/>
    <property type="match status" value="1"/>
</dbReference>
<feature type="domain" description="Cytidyltransferase-like" evidence="12">
    <location>
        <begin position="24"/>
        <end position="185"/>
    </location>
</feature>
<protein>
    <recommendedName>
        <fullName evidence="11">Probable nicotinate-nucleotide adenylyltransferase</fullName>
        <ecNumber evidence="11">2.7.7.18</ecNumber>
    </recommendedName>
    <alternativeName>
        <fullName evidence="11">Deamido-NAD(+) diphosphorylase</fullName>
    </alternativeName>
    <alternativeName>
        <fullName evidence="11">Deamido-NAD(+) pyrophosphorylase</fullName>
    </alternativeName>
    <alternativeName>
        <fullName evidence="11">Nicotinate mononucleotide adenylyltransferase</fullName>
        <shortName evidence="11">NaMN adenylyltransferase</shortName>
    </alternativeName>
</protein>
<evidence type="ECO:0000256" key="3">
    <source>
        <dbReference type="ARBA" id="ARBA00009014"/>
    </source>
</evidence>
<keyword evidence="8 11" id="KW-0067">ATP-binding</keyword>
<dbReference type="NCBIfam" id="TIGR00482">
    <property type="entry name" value="nicotinate (nicotinamide) nucleotide adenylyltransferase"/>
    <property type="match status" value="1"/>
</dbReference>
<dbReference type="Proteomes" id="UP000291469">
    <property type="component" value="Chromosome"/>
</dbReference>
<dbReference type="OrthoDB" id="5295945at2"/>
<proteinExistence type="inferred from homology"/>
<keyword evidence="7 11" id="KW-0547">Nucleotide-binding</keyword>
<dbReference type="GO" id="GO:0004515">
    <property type="term" value="F:nicotinate-nucleotide adenylyltransferase activity"/>
    <property type="evidence" value="ECO:0007669"/>
    <property type="project" value="UniProtKB-UniRule"/>
</dbReference>
<evidence type="ECO:0000256" key="7">
    <source>
        <dbReference type="ARBA" id="ARBA00022741"/>
    </source>
</evidence>
<dbReference type="GO" id="GO:0009435">
    <property type="term" value="P:NAD+ biosynthetic process"/>
    <property type="evidence" value="ECO:0007669"/>
    <property type="project" value="UniProtKB-UniRule"/>
</dbReference>
<dbReference type="SUPFAM" id="SSF52374">
    <property type="entry name" value="Nucleotidylyl transferase"/>
    <property type="match status" value="1"/>
</dbReference>
<organism evidence="13 14">
    <name type="scientific">Egibacter rhizosphaerae</name>
    <dbReference type="NCBI Taxonomy" id="1670831"/>
    <lineage>
        <taxon>Bacteria</taxon>
        <taxon>Bacillati</taxon>
        <taxon>Actinomycetota</taxon>
        <taxon>Nitriliruptoria</taxon>
        <taxon>Egibacterales</taxon>
        <taxon>Egibacteraceae</taxon>
        <taxon>Egibacter</taxon>
    </lineage>
</organism>
<dbReference type="NCBIfam" id="NF000840">
    <property type="entry name" value="PRK00071.1-3"/>
    <property type="match status" value="1"/>
</dbReference>
<evidence type="ECO:0000256" key="1">
    <source>
        <dbReference type="ARBA" id="ARBA00002324"/>
    </source>
</evidence>
<dbReference type="HAMAP" id="MF_00244">
    <property type="entry name" value="NaMN_adenylyltr"/>
    <property type="match status" value="1"/>
</dbReference>
<evidence type="ECO:0000256" key="10">
    <source>
        <dbReference type="ARBA" id="ARBA00048721"/>
    </source>
</evidence>
<dbReference type="Pfam" id="PF01467">
    <property type="entry name" value="CTP_transf_like"/>
    <property type="match status" value="1"/>
</dbReference>
<dbReference type="EMBL" id="CP036402">
    <property type="protein sequence ID" value="QBI18649.1"/>
    <property type="molecule type" value="Genomic_DNA"/>
</dbReference>
<dbReference type="AlphaFoldDB" id="A0A411YBR8"/>
<evidence type="ECO:0000256" key="2">
    <source>
        <dbReference type="ARBA" id="ARBA00005019"/>
    </source>
</evidence>
<evidence type="ECO:0000256" key="5">
    <source>
        <dbReference type="ARBA" id="ARBA00022679"/>
    </source>
</evidence>
<keyword evidence="6 11" id="KW-0548">Nucleotidyltransferase</keyword>
<dbReference type="InterPro" id="IPR014729">
    <property type="entry name" value="Rossmann-like_a/b/a_fold"/>
</dbReference>
<keyword evidence="14" id="KW-1185">Reference proteome</keyword>
<dbReference type="EC" id="2.7.7.18" evidence="11"/>
<comment type="similarity">
    <text evidence="3 11">Belongs to the NadD family.</text>
</comment>
<gene>
    <name evidence="11" type="primary">nadD</name>
    <name evidence="13" type="ORF">ER308_03125</name>
</gene>
<evidence type="ECO:0000256" key="11">
    <source>
        <dbReference type="HAMAP-Rule" id="MF_00244"/>
    </source>
</evidence>
<evidence type="ECO:0000256" key="9">
    <source>
        <dbReference type="ARBA" id="ARBA00023027"/>
    </source>
</evidence>
<dbReference type="PANTHER" id="PTHR39321">
    <property type="entry name" value="NICOTINATE-NUCLEOTIDE ADENYLYLTRANSFERASE-RELATED"/>
    <property type="match status" value="1"/>
</dbReference>
<dbReference type="UniPathway" id="UPA00253">
    <property type="reaction ID" value="UER00332"/>
</dbReference>
<keyword evidence="4 11" id="KW-0662">Pyridine nucleotide biosynthesis</keyword>
<evidence type="ECO:0000256" key="8">
    <source>
        <dbReference type="ARBA" id="ARBA00022840"/>
    </source>
</evidence>
<dbReference type="InterPro" id="IPR005248">
    <property type="entry name" value="NadD/NMNAT"/>
</dbReference>
<reference evidence="13 14" key="1">
    <citation type="submission" date="2019-01" db="EMBL/GenBank/DDBJ databases">
        <title>Egibacter rhizosphaerae EGI 80759T.</title>
        <authorList>
            <person name="Chen D.-D."/>
            <person name="Tian Y."/>
            <person name="Jiao J.-Y."/>
            <person name="Zhang X.-T."/>
            <person name="Zhang Y.-G."/>
            <person name="Zhang Y."/>
            <person name="Xiao M."/>
            <person name="Shu W.-S."/>
            <person name="Li W.-J."/>
        </authorList>
    </citation>
    <scope>NUCLEOTIDE SEQUENCE [LARGE SCALE GENOMIC DNA]</scope>
    <source>
        <strain evidence="13 14">EGI 80759</strain>
    </source>
</reference>
<dbReference type="CDD" id="cd02165">
    <property type="entry name" value="NMNAT"/>
    <property type="match status" value="1"/>
</dbReference>
<dbReference type="InterPro" id="IPR004821">
    <property type="entry name" value="Cyt_trans-like"/>
</dbReference>
<dbReference type="NCBIfam" id="TIGR00125">
    <property type="entry name" value="cyt_tran_rel"/>
    <property type="match status" value="1"/>
</dbReference>
<evidence type="ECO:0000313" key="14">
    <source>
        <dbReference type="Proteomes" id="UP000291469"/>
    </source>
</evidence>
<dbReference type="Gene3D" id="3.40.50.620">
    <property type="entry name" value="HUPs"/>
    <property type="match status" value="1"/>
</dbReference>
<comment type="function">
    <text evidence="1 11">Catalyzes the reversible adenylation of nicotinate mononucleotide (NaMN) to nicotinic acid adenine dinucleotide (NaAD).</text>
</comment>
<evidence type="ECO:0000259" key="12">
    <source>
        <dbReference type="Pfam" id="PF01467"/>
    </source>
</evidence>
<keyword evidence="9 11" id="KW-0520">NAD</keyword>
<accession>A0A411YBR8</accession>
<comment type="catalytic activity">
    <reaction evidence="10 11">
        <text>nicotinate beta-D-ribonucleotide + ATP + H(+) = deamido-NAD(+) + diphosphate</text>
        <dbReference type="Rhea" id="RHEA:22860"/>
        <dbReference type="ChEBI" id="CHEBI:15378"/>
        <dbReference type="ChEBI" id="CHEBI:30616"/>
        <dbReference type="ChEBI" id="CHEBI:33019"/>
        <dbReference type="ChEBI" id="CHEBI:57502"/>
        <dbReference type="ChEBI" id="CHEBI:58437"/>
        <dbReference type="EC" id="2.7.7.18"/>
    </reaction>
</comment>
<dbReference type="PANTHER" id="PTHR39321:SF3">
    <property type="entry name" value="PHOSPHOPANTETHEINE ADENYLYLTRANSFERASE"/>
    <property type="match status" value="1"/>
</dbReference>
<evidence type="ECO:0000256" key="4">
    <source>
        <dbReference type="ARBA" id="ARBA00022642"/>
    </source>
</evidence>
<keyword evidence="5 11" id="KW-0808">Transferase</keyword>
<dbReference type="KEGG" id="erz:ER308_03125"/>
<dbReference type="GO" id="GO:0005524">
    <property type="term" value="F:ATP binding"/>
    <property type="evidence" value="ECO:0007669"/>
    <property type="project" value="UniProtKB-KW"/>
</dbReference>
<comment type="pathway">
    <text evidence="2 11">Cofactor biosynthesis; NAD(+) biosynthesis; deamido-NAD(+) from nicotinate D-ribonucleotide: step 1/1.</text>
</comment>
<evidence type="ECO:0000313" key="13">
    <source>
        <dbReference type="EMBL" id="QBI18649.1"/>
    </source>
</evidence>
<name>A0A411YBR8_9ACTN</name>
<evidence type="ECO:0000256" key="6">
    <source>
        <dbReference type="ARBA" id="ARBA00022695"/>
    </source>
</evidence>
<sequence>MSATAPSRSIATLPPMGRPKRLGIMGGTFDPIHLGHLVTAEQARADLGLDEVVFLPAGQPWQKDDDATSAEHRYLMTVLATAGNPSFSVSRLEVDRDGPTYTVQTLRELRAALPETVLYFVTGADAILNILTWKDADECLELAVFVAATRPGYDLAKLEAQGVREQVQVLDVPALAISSTDVRSRFQRGRAVRYLIPREVEEFVRKHGLYGTPGNGLELGGVV</sequence>